<keyword evidence="1" id="KW-0175">Coiled coil</keyword>
<reference evidence="3" key="1">
    <citation type="journal article" date="2014" name="Nat. Genet.">
        <title>The genome of the stress-tolerant wild tomato species Solanum pennellii.</title>
        <authorList>
            <person name="Bolger A."/>
            <person name="Scossa F."/>
            <person name="Bolger M.E."/>
            <person name="Lanz C."/>
            <person name="Maumus F."/>
            <person name="Tohge T."/>
            <person name="Quesneville H."/>
            <person name="Alseekh S."/>
            <person name="Sorensen I."/>
            <person name="Lichtenstein G."/>
            <person name="Fich E.A."/>
            <person name="Conte M."/>
            <person name="Keller H."/>
            <person name="Schneeberger K."/>
            <person name="Schwacke R."/>
            <person name="Ofner I."/>
            <person name="Vrebalov J."/>
            <person name="Xu Y."/>
            <person name="Osorio S."/>
            <person name="Aflitos S.A."/>
            <person name="Schijlen E."/>
            <person name="Jimenez-Gomez J.M."/>
            <person name="Ryngajllo M."/>
            <person name="Kimura S."/>
            <person name="Kumar R."/>
            <person name="Koenig D."/>
            <person name="Headland L.R."/>
            <person name="Maloof J.N."/>
            <person name="Sinha N."/>
            <person name="van Ham R.C."/>
            <person name="Lankhorst R.K."/>
            <person name="Mao L."/>
            <person name="Vogel A."/>
            <person name="Arsova B."/>
            <person name="Panstruga R."/>
            <person name="Fei Z."/>
            <person name="Rose J.K."/>
            <person name="Zamir D."/>
            <person name="Carrari F."/>
            <person name="Giovannoni J.J."/>
            <person name="Weigel D."/>
            <person name="Usadel B."/>
            <person name="Fernie A.R."/>
        </authorList>
    </citation>
    <scope>NUCLEOTIDE SEQUENCE [LARGE SCALE GENOMIC DNA]</scope>
    <source>
        <strain evidence="3">cv. LA0716</strain>
    </source>
</reference>
<reference evidence="4" key="2">
    <citation type="submission" date="2025-08" db="UniProtKB">
        <authorList>
            <consortium name="RefSeq"/>
        </authorList>
    </citation>
    <scope>IDENTIFICATION</scope>
</reference>
<dbReference type="RefSeq" id="XP_015076945.1">
    <property type="nucleotide sequence ID" value="XM_015221459.1"/>
</dbReference>
<feature type="compositionally biased region" description="Polar residues" evidence="2">
    <location>
        <begin position="32"/>
        <end position="41"/>
    </location>
</feature>
<dbReference type="PANTHER" id="PTHR33223:SF8">
    <property type="entry name" value="OS04G0172440 PROTEIN"/>
    <property type="match status" value="1"/>
</dbReference>
<evidence type="ECO:0000313" key="3">
    <source>
        <dbReference type="Proteomes" id="UP000694930"/>
    </source>
</evidence>
<accession>A0ABM1GWF3</accession>
<proteinExistence type="predicted"/>
<protein>
    <submittedName>
        <fullName evidence="4">Uncharacterized protein LOC107020925</fullName>
    </submittedName>
</protein>
<sequence length="441" mass="51688">MTNMFNLRKKHPSSRPQQSTFWTISPHPIPTHTLSQQRSPTRLNFDTSQYEGIGDKIEKSKLDALQRKMHDLEKKVNGGLNSIPANDLRYKNLYLHPGVELPSRFKIPKFNMFDGHEDPMAHLKDFCSRLIGLENNEPLLMRLFIQSLLEIAFTWYVKQVIDKSLAWEDMARDFVEQYKFNKKVDPTMFNFLKMKKLSHESFEEYVIRWRMEASKISHLPHEEELVQTLIKSLEGIYYKTLFFAGIENFDSLIRIGKELEYGIQSGRIVDTQIPLEVLKDLIDERNEDASIYIPPKQRNHNIEQIHAILEPSNPHVSQHKVRKPRVFTPLKETLTDIFQRLWAKELLRPINGWIPKHSASNFDLSKNCSYHSNIQGHDTEEYAALRNKILNMIEKGKIIVQQGTQNNNCNPSMANTFIVQGDPTKMYVRHLTRKRKSHQRN</sequence>
<feature type="coiled-coil region" evidence="1">
    <location>
        <begin position="55"/>
        <end position="82"/>
    </location>
</feature>
<evidence type="ECO:0000256" key="2">
    <source>
        <dbReference type="SAM" id="MobiDB-lite"/>
    </source>
</evidence>
<dbReference type="PANTHER" id="PTHR33223">
    <property type="entry name" value="CCHC-TYPE DOMAIN-CONTAINING PROTEIN"/>
    <property type="match status" value="1"/>
</dbReference>
<dbReference type="GeneID" id="107020925"/>
<dbReference type="Proteomes" id="UP000694930">
    <property type="component" value="Chromosome 1"/>
</dbReference>
<feature type="compositionally biased region" description="Polar residues" evidence="2">
    <location>
        <begin position="14"/>
        <end position="23"/>
    </location>
</feature>
<organism evidence="3 4">
    <name type="scientific">Solanum pennellii</name>
    <name type="common">Tomato</name>
    <name type="synonym">Lycopersicon pennellii</name>
    <dbReference type="NCBI Taxonomy" id="28526"/>
    <lineage>
        <taxon>Eukaryota</taxon>
        <taxon>Viridiplantae</taxon>
        <taxon>Streptophyta</taxon>
        <taxon>Embryophyta</taxon>
        <taxon>Tracheophyta</taxon>
        <taxon>Spermatophyta</taxon>
        <taxon>Magnoliopsida</taxon>
        <taxon>eudicotyledons</taxon>
        <taxon>Gunneridae</taxon>
        <taxon>Pentapetalae</taxon>
        <taxon>asterids</taxon>
        <taxon>lamiids</taxon>
        <taxon>Solanales</taxon>
        <taxon>Solanaceae</taxon>
        <taxon>Solanoideae</taxon>
        <taxon>Solaneae</taxon>
        <taxon>Solanum</taxon>
        <taxon>Solanum subgen. Lycopersicon</taxon>
    </lineage>
</organism>
<evidence type="ECO:0000313" key="4">
    <source>
        <dbReference type="RefSeq" id="XP_015076945.1"/>
    </source>
</evidence>
<feature type="region of interest" description="Disordered" evidence="2">
    <location>
        <begin position="1"/>
        <end position="41"/>
    </location>
</feature>
<gene>
    <name evidence="4" type="primary">LOC107020925</name>
</gene>
<evidence type="ECO:0000256" key="1">
    <source>
        <dbReference type="SAM" id="Coils"/>
    </source>
</evidence>
<keyword evidence="3" id="KW-1185">Reference proteome</keyword>
<name>A0ABM1GWF3_SOLPN</name>